<comment type="similarity">
    <text evidence="1">Belongs to the cycloisomerase 2 family.</text>
</comment>
<dbReference type="VEuPathDB" id="FungiDB:PC9H_008191"/>
<dbReference type="Proteomes" id="UP000623687">
    <property type="component" value="Unassembled WGS sequence"/>
</dbReference>
<keyword evidence="3" id="KW-1185">Reference proteome</keyword>
<dbReference type="OrthoDB" id="9972196at2759"/>
<evidence type="ECO:0008006" key="4">
    <source>
        <dbReference type="Google" id="ProtNLM"/>
    </source>
</evidence>
<dbReference type="Pfam" id="PF10282">
    <property type="entry name" value="Lactonase"/>
    <property type="match status" value="1"/>
</dbReference>
<dbReference type="InterPro" id="IPR015943">
    <property type="entry name" value="WD40/YVTN_repeat-like_dom_sf"/>
</dbReference>
<reference evidence="2" key="1">
    <citation type="submission" date="2019-07" db="EMBL/GenBank/DDBJ databases">
        <authorList>
            <person name="Palmer J.M."/>
        </authorList>
    </citation>
    <scope>NUCLEOTIDE SEQUENCE</scope>
    <source>
        <strain evidence="2">PC9</strain>
    </source>
</reference>
<name>A0A8H6ZVL9_PLEOS</name>
<dbReference type="PANTHER" id="PTHR30344">
    <property type="entry name" value="6-PHOSPHOGLUCONOLACTONASE-RELATED"/>
    <property type="match status" value="1"/>
</dbReference>
<sequence length="347" mass="37149">MAYRLLVSSYTDAIYTISFNAEAGSVDLVSTTRVGHHPSWVTSHPDDASLVFTGLEQSEGVVLAVKFDDKGEGKVVGRVSSGGADPCSLLATKDELLVANYSTGSITTIPISSEQPYFLAKSSKTVSFTGSGPNADRQEAPHAHQVYLHPDTNELLVPDLGSDKVWRFTKGDDGSWSIRDHISYKAGDGPRHVALYDNYIFTALELSNSVAKHQLHSLPLSAAYVASAPTLSHPTPSPDMLVAEILIPPPNASYPTPYVYVSNRNDPSPEGDTIAIFTTDLELVAEVRTGLNHVRGMVFGGPDDKWLIAGGAIGGGITVFERVDGGKGLKKIASNPNVDRPTGFLWI</sequence>
<dbReference type="InterPro" id="IPR019405">
    <property type="entry name" value="Lactonase_7-beta_prop"/>
</dbReference>
<dbReference type="InterPro" id="IPR011048">
    <property type="entry name" value="Haem_d1_sf"/>
</dbReference>
<gene>
    <name evidence="2" type="ORF">PC9H_008191</name>
</gene>
<dbReference type="InterPro" id="IPR050282">
    <property type="entry name" value="Cycloisomerase_2"/>
</dbReference>
<dbReference type="EMBL" id="JACETU010000005">
    <property type="protein sequence ID" value="KAF7428954.1"/>
    <property type="molecule type" value="Genomic_DNA"/>
</dbReference>
<dbReference type="GO" id="GO:0017057">
    <property type="term" value="F:6-phosphogluconolactonase activity"/>
    <property type="evidence" value="ECO:0007669"/>
    <property type="project" value="TreeGrafter"/>
</dbReference>
<dbReference type="Gene3D" id="2.130.10.10">
    <property type="entry name" value="YVTN repeat-like/Quinoprotein amine dehydrogenase"/>
    <property type="match status" value="1"/>
</dbReference>
<dbReference type="AlphaFoldDB" id="A0A8H6ZVL9"/>
<organism evidence="2 3">
    <name type="scientific">Pleurotus ostreatus</name>
    <name type="common">Oyster mushroom</name>
    <name type="synonym">White-rot fungus</name>
    <dbReference type="NCBI Taxonomy" id="5322"/>
    <lineage>
        <taxon>Eukaryota</taxon>
        <taxon>Fungi</taxon>
        <taxon>Dikarya</taxon>
        <taxon>Basidiomycota</taxon>
        <taxon>Agaricomycotina</taxon>
        <taxon>Agaricomycetes</taxon>
        <taxon>Agaricomycetidae</taxon>
        <taxon>Agaricales</taxon>
        <taxon>Pleurotineae</taxon>
        <taxon>Pleurotaceae</taxon>
        <taxon>Pleurotus</taxon>
    </lineage>
</organism>
<dbReference type="RefSeq" id="XP_036631326.1">
    <property type="nucleotide sequence ID" value="XM_036777706.1"/>
</dbReference>
<dbReference type="SUPFAM" id="SSF51004">
    <property type="entry name" value="C-terminal (heme d1) domain of cytochrome cd1-nitrite reductase"/>
    <property type="match status" value="1"/>
</dbReference>
<accession>A0A8H6ZVL9</accession>
<evidence type="ECO:0000313" key="3">
    <source>
        <dbReference type="Proteomes" id="UP000623687"/>
    </source>
</evidence>
<dbReference type="GeneID" id="59378009"/>
<dbReference type="PANTHER" id="PTHR30344:SF1">
    <property type="entry name" value="6-PHOSPHOGLUCONOLACTONASE"/>
    <property type="match status" value="1"/>
</dbReference>
<comment type="caution">
    <text evidence="2">The sequence shown here is derived from an EMBL/GenBank/DDBJ whole genome shotgun (WGS) entry which is preliminary data.</text>
</comment>
<evidence type="ECO:0000313" key="2">
    <source>
        <dbReference type="EMBL" id="KAF7428954.1"/>
    </source>
</evidence>
<proteinExistence type="inferred from homology"/>
<protein>
    <recommendedName>
        <fullName evidence="4">Isomerase YbhE</fullName>
    </recommendedName>
</protein>
<evidence type="ECO:0000256" key="1">
    <source>
        <dbReference type="ARBA" id="ARBA00005564"/>
    </source>
</evidence>